<dbReference type="AlphaFoldDB" id="A0AAE6JGU7"/>
<reference evidence="2 3" key="1">
    <citation type="submission" date="2019-08" db="EMBL/GenBank/DDBJ databases">
        <title>Comparative genome analysis confer to the adaptation heavy metal polluted environment.</title>
        <authorList>
            <person name="Li Y."/>
        </authorList>
    </citation>
    <scope>NUCLEOTIDE SEQUENCE [LARGE SCALE GENOMIC DNA]</scope>
    <source>
        <strain evidence="2 3">P2</strain>
    </source>
</reference>
<organism evidence="2 3">
    <name type="scientific">Mucilaginibacter rubeus</name>
    <dbReference type="NCBI Taxonomy" id="2027860"/>
    <lineage>
        <taxon>Bacteria</taxon>
        <taxon>Pseudomonadati</taxon>
        <taxon>Bacteroidota</taxon>
        <taxon>Sphingobacteriia</taxon>
        <taxon>Sphingobacteriales</taxon>
        <taxon>Sphingobacteriaceae</taxon>
        <taxon>Mucilaginibacter</taxon>
    </lineage>
</organism>
<dbReference type="EMBL" id="CP043451">
    <property type="protein sequence ID" value="QEM05320.1"/>
    <property type="molecule type" value="Genomic_DNA"/>
</dbReference>
<dbReference type="Proteomes" id="UP000250557">
    <property type="component" value="Chromosome"/>
</dbReference>
<protein>
    <submittedName>
        <fullName evidence="2">Uncharacterized protein</fullName>
    </submittedName>
</protein>
<evidence type="ECO:0000256" key="1">
    <source>
        <dbReference type="SAM" id="MobiDB-lite"/>
    </source>
</evidence>
<gene>
    <name evidence="2" type="ORF">DIU31_018045</name>
</gene>
<accession>A0AAE6JGU7</accession>
<evidence type="ECO:0000313" key="2">
    <source>
        <dbReference type="EMBL" id="QEM05320.1"/>
    </source>
</evidence>
<sequence>MGSRTNTYSNSSSNSGNNSYNNNNGTRYARPARTDAAPTRDAQPVYRQPQVERTSQQPSYTPSPSSSGGSSRSTGSSSGGGGGRPSRP</sequence>
<proteinExistence type="predicted"/>
<feature type="region of interest" description="Disordered" evidence="1">
    <location>
        <begin position="1"/>
        <end position="88"/>
    </location>
</feature>
<feature type="compositionally biased region" description="Gly residues" evidence="1">
    <location>
        <begin position="77"/>
        <end position="88"/>
    </location>
</feature>
<name>A0AAE6JGU7_9SPHI</name>
<feature type="compositionally biased region" description="Low complexity" evidence="1">
    <location>
        <begin position="53"/>
        <end position="76"/>
    </location>
</feature>
<evidence type="ECO:0000313" key="3">
    <source>
        <dbReference type="Proteomes" id="UP000250557"/>
    </source>
</evidence>
<feature type="compositionally biased region" description="Low complexity" evidence="1">
    <location>
        <begin position="1"/>
        <end position="42"/>
    </location>
</feature>